<keyword evidence="1" id="KW-0732">Signal</keyword>
<dbReference type="EMBL" id="JACAZF010000007">
    <property type="protein sequence ID" value="KAF7298954.1"/>
    <property type="molecule type" value="Genomic_DNA"/>
</dbReference>
<proteinExistence type="predicted"/>
<dbReference type="AlphaFoldDB" id="A0A8H6SGH0"/>
<reference evidence="2" key="1">
    <citation type="submission" date="2020-05" db="EMBL/GenBank/DDBJ databases">
        <title>Mycena genomes resolve the evolution of fungal bioluminescence.</title>
        <authorList>
            <person name="Tsai I.J."/>
        </authorList>
    </citation>
    <scope>NUCLEOTIDE SEQUENCE</scope>
    <source>
        <strain evidence="2">171206Taipei</strain>
    </source>
</reference>
<feature type="chain" id="PRO_5034089095" evidence="1">
    <location>
        <begin position="19"/>
        <end position="352"/>
    </location>
</feature>
<dbReference type="OrthoDB" id="1600564at2759"/>
<name>A0A8H6SGH0_9AGAR</name>
<dbReference type="Gene3D" id="3.40.50.1110">
    <property type="entry name" value="SGNH hydrolase"/>
    <property type="match status" value="1"/>
</dbReference>
<protein>
    <submittedName>
        <fullName evidence="2">Carbohydrate esterase family 16 protein</fullName>
    </submittedName>
</protein>
<sequence length="352" mass="38906">MLHYFLLAVSVFAVFISAHIHPPTRTHLQYITAVNRTQPIKLLASPACGALTSSHFTEVNTGVKLNATKTIVAFGDSWTSNGSNGTIPFAPMVFPPNPSAGARFGNNFRARASNSYVWVENLANTLGAKLIDYAVGGAVVDLSAWNSTNKGVTFTSDNLLRVDFIEQTNLFLQQGRFLSNLDPDTTLYTIHFVSSDFNQFSIADGDWNIAANTFLRQIGILQQNGARNFLVHWLYTSNNVTNAFQDVVHHGLKAAHAENGTNFVTVNFNKLYSAILNEPEVWGYNNNTWCAPLNFPLKNTRINLVCSLVSQNFTTFGCDDPDHSIFYIPNHPSGTTHEIMSQYTILTAETCI</sequence>
<dbReference type="GeneID" id="59347616"/>
<organism evidence="2 3">
    <name type="scientific">Mycena indigotica</name>
    <dbReference type="NCBI Taxonomy" id="2126181"/>
    <lineage>
        <taxon>Eukaryota</taxon>
        <taxon>Fungi</taxon>
        <taxon>Dikarya</taxon>
        <taxon>Basidiomycota</taxon>
        <taxon>Agaricomycotina</taxon>
        <taxon>Agaricomycetes</taxon>
        <taxon>Agaricomycetidae</taxon>
        <taxon>Agaricales</taxon>
        <taxon>Marasmiineae</taxon>
        <taxon>Mycenaceae</taxon>
        <taxon>Mycena</taxon>
    </lineage>
</organism>
<dbReference type="InterPro" id="IPR036514">
    <property type="entry name" value="SGNH_hydro_sf"/>
</dbReference>
<comment type="caution">
    <text evidence="2">The sequence shown here is derived from an EMBL/GenBank/DDBJ whole genome shotgun (WGS) entry which is preliminary data.</text>
</comment>
<accession>A0A8H6SGH0</accession>
<feature type="signal peptide" evidence="1">
    <location>
        <begin position="1"/>
        <end position="18"/>
    </location>
</feature>
<dbReference type="SUPFAM" id="SSF52266">
    <property type="entry name" value="SGNH hydrolase"/>
    <property type="match status" value="1"/>
</dbReference>
<dbReference type="Proteomes" id="UP000636479">
    <property type="component" value="Unassembled WGS sequence"/>
</dbReference>
<evidence type="ECO:0000256" key="1">
    <source>
        <dbReference type="SAM" id="SignalP"/>
    </source>
</evidence>
<dbReference type="RefSeq" id="XP_037218342.1">
    <property type="nucleotide sequence ID" value="XM_037365100.1"/>
</dbReference>
<keyword evidence="3" id="KW-1185">Reference proteome</keyword>
<gene>
    <name evidence="2" type="ORF">MIND_00843500</name>
</gene>
<evidence type="ECO:0000313" key="2">
    <source>
        <dbReference type="EMBL" id="KAF7298954.1"/>
    </source>
</evidence>
<evidence type="ECO:0000313" key="3">
    <source>
        <dbReference type="Proteomes" id="UP000636479"/>
    </source>
</evidence>